<dbReference type="PANTHER" id="PTHR21411:SF0">
    <property type="entry name" value="REGULATORY PROTEIN ZESTE"/>
    <property type="match status" value="1"/>
</dbReference>
<accession>A0A8C5A0C2</accession>
<dbReference type="AlphaFoldDB" id="A0A8C5A0C2"/>
<evidence type="ECO:0000256" key="1">
    <source>
        <dbReference type="SAM" id="MobiDB-lite"/>
    </source>
</evidence>
<evidence type="ECO:0000313" key="3">
    <source>
        <dbReference type="Ensembl" id="ENSGMOP00000022835.1"/>
    </source>
</evidence>
<evidence type="ECO:0000313" key="4">
    <source>
        <dbReference type="Proteomes" id="UP000694546"/>
    </source>
</evidence>
<dbReference type="Ensembl" id="ENSGMOT00000035072.1">
    <property type="protein sequence ID" value="ENSGMOP00000022835.1"/>
    <property type="gene ID" value="ENSGMOG00000027419.1"/>
</dbReference>
<dbReference type="Pfam" id="PF13873">
    <property type="entry name" value="Myb_DNA-bind_5"/>
    <property type="match status" value="1"/>
</dbReference>
<reference evidence="3" key="2">
    <citation type="submission" date="2025-09" db="UniProtKB">
        <authorList>
            <consortium name="Ensembl"/>
        </authorList>
    </citation>
    <scope>IDENTIFICATION</scope>
</reference>
<dbReference type="GeneTree" id="ENSGT01030000240057"/>
<sequence length="236" mass="26264">TSNPFILPPAAGSNFSTFEKMLLSELMEDYGIIIEDKRTDSVTLEKKEETWVMLASERFNGSTGIKEVRDKSQLKACWKILKAKAKKDAAEERRWMFKTSRGPPPMITDPLSKKINNMIPQQISPLPNPYDDDSAAERNTATETESPLTLMLDSWSNLPIEAYDRFFGESIPLQEGGLDFSLHVPHDPSLALTETWITPENSATPAALSTIYTFSHTPRPSGRGGGTGLLISPMWS</sequence>
<organism evidence="3 4">
    <name type="scientific">Gadus morhua</name>
    <name type="common">Atlantic cod</name>
    <dbReference type="NCBI Taxonomy" id="8049"/>
    <lineage>
        <taxon>Eukaryota</taxon>
        <taxon>Metazoa</taxon>
        <taxon>Chordata</taxon>
        <taxon>Craniata</taxon>
        <taxon>Vertebrata</taxon>
        <taxon>Euteleostomi</taxon>
        <taxon>Actinopterygii</taxon>
        <taxon>Neopterygii</taxon>
        <taxon>Teleostei</taxon>
        <taxon>Neoteleostei</taxon>
        <taxon>Acanthomorphata</taxon>
        <taxon>Zeiogadaria</taxon>
        <taxon>Gadariae</taxon>
        <taxon>Gadiformes</taxon>
        <taxon>Gadoidei</taxon>
        <taxon>Gadidae</taxon>
        <taxon>Gadus</taxon>
    </lineage>
</organism>
<proteinExistence type="predicted"/>
<feature type="region of interest" description="Disordered" evidence="1">
    <location>
        <begin position="124"/>
        <end position="145"/>
    </location>
</feature>
<reference evidence="3" key="1">
    <citation type="submission" date="2025-08" db="UniProtKB">
        <authorList>
            <consortium name="Ensembl"/>
        </authorList>
    </citation>
    <scope>IDENTIFICATION</scope>
</reference>
<protein>
    <recommendedName>
        <fullName evidence="2">Myb/SANT-like DNA-binding domain-containing protein</fullName>
    </recommendedName>
</protein>
<dbReference type="Proteomes" id="UP000694546">
    <property type="component" value="Chromosome 10"/>
</dbReference>
<name>A0A8C5A0C2_GADMO</name>
<dbReference type="InterPro" id="IPR028002">
    <property type="entry name" value="Myb_DNA-bind_5"/>
</dbReference>
<keyword evidence="4" id="KW-1185">Reference proteome</keyword>
<evidence type="ECO:0000259" key="2">
    <source>
        <dbReference type="Pfam" id="PF13873"/>
    </source>
</evidence>
<dbReference type="PANTHER" id="PTHR21411">
    <property type="entry name" value="APONTIC"/>
    <property type="match status" value="1"/>
</dbReference>
<feature type="domain" description="Myb/SANT-like DNA-binding" evidence="2">
    <location>
        <begin position="13"/>
        <end position="90"/>
    </location>
</feature>